<evidence type="ECO:0000313" key="2">
    <source>
        <dbReference type="Proteomes" id="UP000184774"/>
    </source>
</evidence>
<dbReference type="Proteomes" id="UP000184774">
    <property type="component" value="Unassembled WGS sequence"/>
</dbReference>
<protein>
    <submittedName>
        <fullName evidence="1">Uncharacterized protein</fullName>
    </submittedName>
</protein>
<accession>A0A1N6LZB1</accession>
<dbReference type="RefSeq" id="WP_074371156.1">
    <property type="nucleotide sequence ID" value="NZ_AP024908.1"/>
</dbReference>
<organism evidence="1 2">
    <name type="scientific">Vibrio spartinae</name>
    <dbReference type="NCBI Taxonomy" id="1918945"/>
    <lineage>
        <taxon>Bacteria</taxon>
        <taxon>Pseudomonadati</taxon>
        <taxon>Pseudomonadota</taxon>
        <taxon>Gammaproteobacteria</taxon>
        <taxon>Vibrionales</taxon>
        <taxon>Vibrionaceae</taxon>
        <taxon>Vibrio</taxon>
    </lineage>
</organism>
<sequence>MEKIIILLFLFTDFSFAYETITHVTEFLPNKGTWIYEGLAAPQKADFSDEVRDGLGYQGLIDVTDLTEDTIVKTTPLPEGFFHVEN</sequence>
<evidence type="ECO:0000313" key="1">
    <source>
        <dbReference type="EMBL" id="SIO92518.1"/>
    </source>
</evidence>
<reference evidence="1 2" key="1">
    <citation type="submission" date="2016-12" db="EMBL/GenBank/DDBJ databases">
        <authorList>
            <person name="Song W.-J."/>
            <person name="Kurnit D.M."/>
        </authorList>
    </citation>
    <scope>NUCLEOTIDE SEQUENCE [LARGE SCALE GENOMIC DNA]</scope>
    <source>
        <strain evidence="1 2">CECT 9026</strain>
    </source>
</reference>
<dbReference type="OrthoDB" id="7067974at2"/>
<proteinExistence type="predicted"/>
<name>A0A1N6LZB1_9VIBR</name>
<dbReference type="AlphaFoldDB" id="A0A1N6LZB1"/>
<gene>
    <name evidence="1" type="ORF">VSP9026_00130</name>
</gene>
<dbReference type="EMBL" id="FSSB01000001">
    <property type="protein sequence ID" value="SIO92518.1"/>
    <property type="molecule type" value="Genomic_DNA"/>
</dbReference>